<feature type="transmembrane region" description="Helical" evidence="1">
    <location>
        <begin position="59"/>
        <end position="81"/>
    </location>
</feature>
<feature type="transmembrane region" description="Helical" evidence="1">
    <location>
        <begin position="101"/>
        <end position="123"/>
    </location>
</feature>
<reference evidence="2" key="1">
    <citation type="submission" date="2019-08" db="EMBL/GenBank/DDBJ databases">
        <authorList>
            <person name="Kucharzyk K."/>
            <person name="Murdoch R.W."/>
            <person name="Higgins S."/>
            <person name="Loffler F."/>
        </authorList>
    </citation>
    <scope>NUCLEOTIDE SEQUENCE</scope>
</reference>
<evidence type="ECO:0000313" key="2">
    <source>
        <dbReference type="EMBL" id="MPM10089.1"/>
    </source>
</evidence>
<accession>A0A644X1X1</accession>
<dbReference type="EMBL" id="VSSQ01001649">
    <property type="protein sequence ID" value="MPM10089.1"/>
    <property type="molecule type" value="Genomic_DNA"/>
</dbReference>
<keyword evidence="1" id="KW-0812">Transmembrane</keyword>
<feature type="transmembrane region" description="Helical" evidence="1">
    <location>
        <begin position="31"/>
        <end position="47"/>
    </location>
</feature>
<sequence>MDISKQRTPIIVLIAILWLACIITGTTGHFVIGMCLGVVLMFLHLLLGISKKGIVSKKFLIYPILCWAALWIVSFILSGYYATLFAGKMPTFTVFGLHPSFAPTVFLYWIGGQLTLNLGLYLLQDEWLSQKDWDDFCDEIKKLDADKKGVK</sequence>
<feature type="transmembrane region" description="Helical" evidence="1">
    <location>
        <begin position="7"/>
        <end position="25"/>
    </location>
</feature>
<evidence type="ECO:0000256" key="1">
    <source>
        <dbReference type="SAM" id="Phobius"/>
    </source>
</evidence>
<proteinExistence type="predicted"/>
<dbReference type="AlphaFoldDB" id="A0A644X1X1"/>
<dbReference type="PROSITE" id="PS51257">
    <property type="entry name" value="PROKAR_LIPOPROTEIN"/>
    <property type="match status" value="1"/>
</dbReference>
<keyword evidence="1" id="KW-0472">Membrane</keyword>
<keyword evidence="1" id="KW-1133">Transmembrane helix</keyword>
<gene>
    <name evidence="2" type="ORF">SDC9_56413</name>
</gene>
<protein>
    <submittedName>
        <fullName evidence="2">Uncharacterized protein</fullName>
    </submittedName>
</protein>
<comment type="caution">
    <text evidence="2">The sequence shown here is derived from an EMBL/GenBank/DDBJ whole genome shotgun (WGS) entry which is preliminary data.</text>
</comment>
<organism evidence="2">
    <name type="scientific">bioreactor metagenome</name>
    <dbReference type="NCBI Taxonomy" id="1076179"/>
    <lineage>
        <taxon>unclassified sequences</taxon>
        <taxon>metagenomes</taxon>
        <taxon>ecological metagenomes</taxon>
    </lineage>
</organism>
<name>A0A644X1X1_9ZZZZ</name>